<keyword evidence="1" id="KW-0663">Pyridoxal phosphate</keyword>
<comment type="caution">
    <text evidence="6">The sequence shown here is derived from an EMBL/GenBank/DDBJ whole genome shotgun (WGS) entry which is preliminary data.</text>
</comment>
<keyword evidence="4" id="KW-0804">Transcription</keyword>
<dbReference type="InterPro" id="IPR051446">
    <property type="entry name" value="HTH_trans_reg/aminotransferase"/>
</dbReference>
<dbReference type="Gene3D" id="1.10.10.10">
    <property type="entry name" value="Winged helix-like DNA-binding domain superfamily/Winged helix DNA-binding domain"/>
    <property type="match status" value="1"/>
</dbReference>
<dbReference type="PANTHER" id="PTHR46577">
    <property type="entry name" value="HTH-TYPE TRANSCRIPTIONAL REGULATORY PROTEIN GABR"/>
    <property type="match status" value="1"/>
</dbReference>
<dbReference type="PROSITE" id="PS50949">
    <property type="entry name" value="HTH_GNTR"/>
    <property type="match status" value="1"/>
</dbReference>
<dbReference type="InterPro" id="IPR036388">
    <property type="entry name" value="WH-like_DNA-bd_sf"/>
</dbReference>
<protein>
    <submittedName>
        <fullName evidence="6">Regulatory GntR family protein</fullName>
    </submittedName>
</protein>
<dbReference type="GO" id="GO:0003700">
    <property type="term" value="F:DNA-binding transcription factor activity"/>
    <property type="evidence" value="ECO:0007669"/>
    <property type="project" value="InterPro"/>
</dbReference>
<keyword evidence="2" id="KW-0805">Transcription regulation</keyword>
<dbReference type="GO" id="GO:0003677">
    <property type="term" value="F:DNA binding"/>
    <property type="evidence" value="ECO:0007669"/>
    <property type="project" value="UniProtKB-KW"/>
</dbReference>
<dbReference type="EMBL" id="VNHX01000016">
    <property type="protein sequence ID" value="TYP92400.1"/>
    <property type="molecule type" value="Genomic_DNA"/>
</dbReference>
<sequence length="171" mass="19246">MSSPLIGNLKDEFRRQPGKPMYLSLAALLLSYIQAGVLKQEQKLPSTRLLANALEINRSTVTKAYWELEQQGWIEPLQGSGHFVARQTDAGLKVYMPDPELAVPPPSLTFPDLDQLVPPPVMPNVPLHLDDGFPDPACSPLREFYQTYRNQLNRGGYYTKFGCYGDPKGYY</sequence>
<evidence type="ECO:0000259" key="5">
    <source>
        <dbReference type="PROSITE" id="PS50949"/>
    </source>
</evidence>
<evidence type="ECO:0000313" key="7">
    <source>
        <dbReference type="Proteomes" id="UP000325105"/>
    </source>
</evidence>
<dbReference type="AlphaFoldDB" id="A0A5S5D8N4"/>
<feature type="domain" description="HTH gntR-type" evidence="5">
    <location>
        <begin position="19"/>
        <end position="87"/>
    </location>
</feature>
<name>A0A5S5D8N4_9SPHI</name>
<dbReference type="Pfam" id="PF00392">
    <property type="entry name" value="GntR"/>
    <property type="match status" value="1"/>
</dbReference>
<dbReference type="Proteomes" id="UP000325105">
    <property type="component" value="Unassembled WGS sequence"/>
</dbReference>
<reference evidence="6 7" key="1">
    <citation type="submission" date="2019-07" db="EMBL/GenBank/DDBJ databases">
        <title>Genomic Encyclopedia of Archaeal and Bacterial Type Strains, Phase II (KMG-II): from individual species to whole genera.</title>
        <authorList>
            <person name="Goeker M."/>
        </authorList>
    </citation>
    <scope>NUCLEOTIDE SEQUENCE [LARGE SCALE GENOMIC DNA]</scope>
    <source>
        <strain evidence="6 7">DSM 18850</strain>
    </source>
</reference>
<dbReference type="RefSeq" id="WP_148909232.1">
    <property type="nucleotide sequence ID" value="NZ_VNHX01000016.1"/>
</dbReference>
<dbReference type="InterPro" id="IPR036390">
    <property type="entry name" value="WH_DNA-bd_sf"/>
</dbReference>
<evidence type="ECO:0000313" key="6">
    <source>
        <dbReference type="EMBL" id="TYP92400.1"/>
    </source>
</evidence>
<dbReference type="OrthoDB" id="9799482at2"/>
<keyword evidence="3" id="KW-0238">DNA-binding</keyword>
<evidence type="ECO:0000256" key="1">
    <source>
        <dbReference type="ARBA" id="ARBA00022898"/>
    </source>
</evidence>
<proteinExistence type="predicted"/>
<evidence type="ECO:0000256" key="2">
    <source>
        <dbReference type="ARBA" id="ARBA00023015"/>
    </source>
</evidence>
<evidence type="ECO:0000256" key="4">
    <source>
        <dbReference type="ARBA" id="ARBA00023163"/>
    </source>
</evidence>
<dbReference type="CDD" id="cd07377">
    <property type="entry name" value="WHTH_GntR"/>
    <property type="match status" value="1"/>
</dbReference>
<dbReference type="SUPFAM" id="SSF46785">
    <property type="entry name" value="Winged helix' DNA-binding domain"/>
    <property type="match status" value="1"/>
</dbReference>
<dbReference type="PRINTS" id="PR00035">
    <property type="entry name" value="HTHGNTR"/>
</dbReference>
<dbReference type="PANTHER" id="PTHR46577:SF1">
    <property type="entry name" value="HTH-TYPE TRANSCRIPTIONAL REGULATORY PROTEIN GABR"/>
    <property type="match status" value="1"/>
</dbReference>
<gene>
    <name evidence="6" type="ORF">BC792_1162</name>
</gene>
<accession>A0A5S5D8N4</accession>
<organism evidence="6 7">
    <name type="scientific">Sphingobacterium allocomposti</name>
    <dbReference type="NCBI Taxonomy" id="415956"/>
    <lineage>
        <taxon>Bacteria</taxon>
        <taxon>Pseudomonadati</taxon>
        <taxon>Bacteroidota</taxon>
        <taxon>Sphingobacteriia</taxon>
        <taxon>Sphingobacteriales</taxon>
        <taxon>Sphingobacteriaceae</taxon>
        <taxon>Sphingobacterium</taxon>
    </lineage>
</organism>
<dbReference type="InterPro" id="IPR000524">
    <property type="entry name" value="Tscrpt_reg_HTH_GntR"/>
</dbReference>
<dbReference type="SMART" id="SM00345">
    <property type="entry name" value="HTH_GNTR"/>
    <property type="match status" value="1"/>
</dbReference>
<keyword evidence="7" id="KW-1185">Reference proteome</keyword>
<evidence type="ECO:0000256" key="3">
    <source>
        <dbReference type="ARBA" id="ARBA00023125"/>
    </source>
</evidence>